<dbReference type="InterPro" id="IPR001900">
    <property type="entry name" value="RNase_II/R"/>
</dbReference>
<dbReference type="GO" id="GO:0003723">
    <property type="term" value="F:RNA binding"/>
    <property type="evidence" value="ECO:0007669"/>
    <property type="project" value="InterPro"/>
</dbReference>
<dbReference type="Pfam" id="PF00773">
    <property type="entry name" value="RNB"/>
    <property type="match status" value="1"/>
</dbReference>
<feature type="domain" description="RNB" evidence="1">
    <location>
        <begin position="266"/>
        <end position="558"/>
    </location>
</feature>
<organism evidence="2 3">
    <name type="scientific">Shackletoniella antarctica</name>
    <dbReference type="NCBI Taxonomy" id="268115"/>
    <lineage>
        <taxon>Bacteria</taxon>
        <taxon>Bacillati</taxon>
        <taxon>Cyanobacteriota</taxon>
        <taxon>Cyanophyceae</taxon>
        <taxon>Oculatellales</taxon>
        <taxon>Oculatellaceae</taxon>
        <taxon>Shackletoniella</taxon>
    </lineage>
</organism>
<comment type="caution">
    <text evidence="2">The sequence shown here is derived from an EMBL/GenBank/DDBJ whole genome shotgun (WGS) entry which is preliminary data.</text>
</comment>
<dbReference type="GO" id="GO:0000175">
    <property type="term" value="F:3'-5'-RNA exonuclease activity"/>
    <property type="evidence" value="ECO:0007669"/>
    <property type="project" value="TreeGrafter"/>
</dbReference>
<reference evidence="3" key="1">
    <citation type="submission" date="2018-04" db="EMBL/GenBank/DDBJ databases">
        <authorList>
            <person name="Cornet L."/>
        </authorList>
    </citation>
    <scope>NUCLEOTIDE SEQUENCE [LARGE SCALE GENOMIC DNA]</scope>
</reference>
<dbReference type="Proteomes" id="UP000249081">
    <property type="component" value="Unassembled WGS sequence"/>
</dbReference>
<dbReference type="SUPFAM" id="SSF50249">
    <property type="entry name" value="Nucleic acid-binding proteins"/>
    <property type="match status" value="1"/>
</dbReference>
<dbReference type="Pfam" id="PF23161">
    <property type="entry name" value="HTH_RNase_II"/>
    <property type="match status" value="1"/>
</dbReference>
<dbReference type="PANTHER" id="PTHR23355:SF42">
    <property type="entry name" value="RIBONUCLEASE II, CHLOROPLASTIC_MITOCHONDRIAL"/>
    <property type="match status" value="1"/>
</dbReference>
<dbReference type="PANTHER" id="PTHR23355">
    <property type="entry name" value="RIBONUCLEASE"/>
    <property type="match status" value="1"/>
</dbReference>
<dbReference type="Pfam" id="PF25255">
    <property type="entry name" value="WHD_RNase_II"/>
    <property type="match status" value="1"/>
</dbReference>
<gene>
    <name evidence="2" type="ORF">DCF17_04770</name>
</gene>
<evidence type="ECO:0000259" key="1">
    <source>
        <dbReference type="SMART" id="SM00955"/>
    </source>
</evidence>
<accession>A0A2W4WLE1</accession>
<dbReference type="GO" id="GO:0006402">
    <property type="term" value="P:mRNA catabolic process"/>
    <property type="evidence" value="ECO:0007669"/>
    <property type="project" value="TreeGrafter"/>
</dbReference>
<name>A0A2W4WLE1_9CYAN</name>
<dbReference type="InterPro" id="IPR056404">
    <property type="entry name" value="HTH_RNase_II"/>
</dbReference>
<protein>
    <submittedName>
        <fullName evidence="2">RNB domain-containing ribonuclease</fullName>
    </submittedName>
</protein>
<dbReference type="AlphaFoldDB" id="A0A2W4WLE1"/>
<reference evidence="2 3" key="2">
    <citation type="submission" date="2018-06" db="EMBL/GenBank/DDBJ databases">
        <title>Metagenomic assembly of (sub)arctic Cyanobacteria and their associated microbiome from non-axenic cultures.</title>
        <authorList>
            <person name="Baurain D."/>
        </authorList>
    </citation>
    <scope>NUCLEOTIDE SEQUENCE [LARGE SCALE GENOMIC DNA]</scope>
    <source>
        <strain evidence="2">ULC041bin1</strain>
    </source>
</reference>
<dbReference type="InterPro" id="IPR056403">
    <property type="entry name" value="RNase_II_barrel"/>
</dbReference>
<dbReference type="InterPro" id="IPR057324">
    <property type="entry name" value="WH_RNase_II"/>
</dbReference>
<dbReference type="SMART" id="SM00955">
    <property type="entry name" value="RNB"/>
    <property type="match status" value="1"/>
</dbReference>
<dbReference type="InterPro" id="IPR012340">
    <property type="entry name" value="NA-bd_OB-fold"/>
</dbReference>
<dbReference type="EMBL" id="QBMN01000021">
    <property type="protein sequence ID" value="PZO44007.1"/>
    <property type="molecule type" value="Genomic_DNA"/>
</dbReference>
<dbReference type="Pfam" id="PF23163">
    <property type="entry name" value="CSD_RNase_II"/>
    <property type="match status" value="1"/>
</dbReference>
<dbReference type="GO" id="GO:0000932">
    <property type="term" value="C:P-body"/>
    <property type="evidence" value="ECO:0007669"/>
    <property type="project" value="TreeGrafter"/>
</dbReference>
<evidence type="ECO:0000313" key="2">
    <source>
        <dbReference type="EMBL" id="PZO44007.1"/>
    </source>
</evidence>
<proteinExistence type="predicted"/>
<evidence type="ECO:0000313" key="3">
    <source>
        <dbReference type="Proteomes" id="UP000249081"/>
    </source>
</evidence>
<dbReference type="InterPro" id="IPR050180">
    <property type="entry name" value="RNR_Ribonuclease"/>
</dbReference>
<sequence length="680" mass="76114">MVDKGTLVEFKHQGQPRLGVVERPEGKKNWVVIDERGQAHTLHPRDLTYEVSGNTYSPADIAPFAAEAGDYIDPSSLEIAWEFFTESGEAADPVSLAQLLFSDQGPTFCYAAHRLLVDDKIFFKQKGDRYEPRSAAQVDELRLQIERETQRQQEWESFLTKARQGLAGDAVAWEKGDRPRLETLERLAMFGDESNQRAQAAEILNALNIAPTAAGAFDTLVALGLWSVHENLALRRSQIPGHFSEETLTMAPQRLQSPPPDADTQRLDLTHLKVYTVDDASTQEIDDGLSLETLANGSQRLWVHIADPTRWLLPGDELDLEARRRCTTVYLPTGMIPMFPLELAAGAMSLIQGQTCCALSFGITLTDAGDIQDYSIHPTQIRPTYRLTYDDVDEMLELGITAEPEIHGLAQWAKVRGQWRLTQGAISINMPESSIKVSEAEDNIVIEVLDDSMARQMVAEMMILAGEVAARYGQTHALAIPFRSQPQPELPSDEELISLPTGWVRDSAIRRCMTRSEVGVTPSRHATLGLDSYSQVTSPIRRYLDLVTHFQLKAHLRGEPLPFSSTEVTELAIGASSAAYEATLVERQTKRYWALEYLRRHQDQPWDVMLLRWLREDEGLGLIMVEDLGLELAMRFNRAVALGEQFQVRVSHASPRQDVIRFEEVVPESEAATETIVTAS</sequence>